<organism evidence="1 2">
    <name type="scientific">Candidatus Accumulibacter adjunctus</name>
    <dbReference type="NCBI Taxonomy" id="1454001"/>
    <lineage>
        <taxon>Bacteria</taxon>
        <taxon>Pseudomonadati</taxon>
        <taxon>Pseudomonadota</taxon>
        <taxon>Betaproteobacteria</taxon>
        <taxon>Candidatus Accumulibacter</taxon>
    </lineage>
</organism>
<protein>
    <submittedName>
        <fullName evidence="1">Uncharacterized protein</fullName>
    </submittedName>
</protein>
<dbReference type="AlphaFoldDB" id="A0A011NJB8"/>
<name>A0A011NJB8_9PROT</name>
<evidence type="ECO:0000313" key="1">
    <source>
        <dbReference type="EMBL" id="EXI64450.1"/>
    </source>
</evidence>
<evidence type="ECO:0000313" key="2">
    <source>
        <dbReference type="Proteomes" id="UP000020218"/>
    </source>
</evidence>
<dbReference type="EMBL" id="JFAX01000035">
    <property type="protein sequence ID" value="EXI64450.1"/>
    <property type="molecule type" value="Genomic_DNA"/>
</dbReference>
<sequence>MQAERPAIESLLSQARRYSRNVASSGRPEFRNLETMEAFMCMAPNESAGTAGAALPPIRRGIAELLGDCNALGRMMTKSSNQQKNAP</sequence>
<proteinExistence type="predicted"/>
<gene>
    <name evidence="1" type="ORF">AW08_03697</name>
</gene>
<dbReference type="Proteomes" id="UP000020218">
    <property type="component" value="Unassembled WGS sequence"/>
</dbReference>
<comment type="caution">
    <text evidence="1">The sequence shown here is derived from an EMBL/GenBank/DDBJ whole genome shotgun (WGS) entry which is preliminary data.</text>
</comment>
<accession>A0A011NJB8</accession>
<keyword evidence="2" id="KW-1185">Reference proteome</keyword>
<reference evidence="1" key="1">
    <citation type="submission" date="2014-02" db="EMBL/GenBank/DDBJ databases">
        <title>Expanding our view of genomic diversity in Candidatus Accumulibacter clades.</title>
        <authorList>
            <person name="Skennerton C.T."/>
            <person name="Barr J.J."/>
            <person name="Slater F.R."/>
            <person name="Bond P.L."/>
            <person name="Tyson G.W."/>
        </authorList>
    </citation>
    <scope>NUCLEOTIDE SEQUENCE [LARGE SCALE GENOMIC DNA]</scope>
</reference>